<dbReference type="GO" id="GO:0015423">
    <property type="term" value="F:ABC-type maltose transporter activity"/>
    <property type="evidence" value="ECO:0007669"/>
    <property type="project" value="TreeGrafter"/>
</dbReference>
<evidence type="ECO:0000256" key="4">
    <source>
        <dbReference type="ARBA" id="ARBA00022475"/>
    </source>
</evidence>
<comment type="caution">
    <text evidence="11">The sequence shown here is derived from an EMBL/GenBank/DDBJ whole genome shotgun (WGS) entry which is preliminary data.</text>
</comment>
<accession>A0A9D2ASI5</accession>
<reference evidence="11" key="1">
    <citation type="journal article" date="2021" name="PeerJ">
        <title>Extensive microbial diversity within the chicken gut microbiome revealed by metagenomics and culture.</title>
        <authorList>
            <person name="Gilroy R."/>
            <person name="Ravi A."/>
            <person name="Getino M."/>
            <person name="Pursley I."/>
            <person name="Horton D.L."/>
            <person name="Alikhan N.F."/>
            <person name="Baker D."/>
            <person name="Gharbi K."/>
            <person name="Hall N."/>
            <person name="Watson M."/>
            <person name="Adriaenssens E.M."/>
            <person name="Foster-Nyarko E."/>
            <person name="Jarju S."/>
            <person name="Secka A."/>
            <person name="Antonio M."/>
            <person name="Oren A."/>
            <person name="Chaudhuri R.R."/>
            <person name="La Ragione R."/>
            <person name="Hildebrand F."/>
            <person name="Pallen M.J."/>
        </authorList>
    </citation>
    <scope>NUCLEOTIDE SEQUENCE</scope>
    <source>
        <strain evidence="11">ChiSjej5B23-15282</strain>
    </source>
</reference>
<dbReference type="PROSITE" id="PS50928">
    <property type="entry name" value="ABC_TM1"/>
    <property type="match status" value="1"/>
</dbReference>
<evidence type="ECO:0000256" key="8">
    <source>
        <dbReference type="ARBA" id="ARBA00023136"/>
    </source>
</evidence>
<evidence type="ECO:0000313" key="12">
    <source>
        <dbReference type="Proteomes" id="UP000824243"/>
    </source>
</evidence>
<comment type="subcellular location">
    <subcellularLocation>
        <location evidence="1 9">Cell membrane</location>
        <topology evidence="1 9">Multi-pass membrane protein</topology>
    </subcellularLocation>
</comment>
<evidence type="ECO:0000256" key="6">
    <source>
        <dbReference type="ARBA" id="ARBA00022692"/>
    </source>
</evidence>
<dbReference type="GO" id="GO:0005886">
    <property type="term" value="C:plasma membrane"/>
    <property type="evidence" value="ECO:0007669"/>
    <property type="project" value="UniProtKB-SubCell"/>
</dbReference>
<dbReference type="GO" id="GO:0042956">
    <property type="term" value="P:maltodextrin transmembrane transport"/>
    <property type="evidence" value="ECO:0007669"/>
    <property type="project" value="TreeGrafter"/>
</dbReference>
<evidence type="ECO:0000259" key="10">
    <source>
        <dbReference type="PROSITE" id="PS50928"/>
    </source>
</evidence>
<keyword evidence="8 9" id="KW-0472">Membrane</keyword>
<dbReference type="Gene3D" id="1.10.3720.10">
    <property type="entry name" value="MetI-like"/>
    <property type="match status" value="1"/>
</dbReference>
<keyword evidence="4" id="KW-1003">Cell membrane</keyword>
<feature type="transmembrane region" description="Helical" evidence="9">
    <location>
        <begin position="108"/>
        <end position="131"/>
    </location>
</feature>
<keyword evidence="5" id="KW-0762">Sugar transport</keyword>
<feature type="transmembrane region" description="Helical" evidence="9">
    <location>
        <begin position="7"/>
        <end position="32"/>
    </location>
</feature>
<dbReference type="CDD" id="cd06261">
    <property type="entry name" value="TM_PBP2"/>
    <property type="match status" value="1"/>
</dbReference>
<name>A0A9D2ASI5_9FIRM</name>
<keyword evidence="7 9" id="KW-1133">Transmembrane helix</keyword>
<evidence type="ECO:0000256" key="7">
    <source>
        <dbReference type="ARBA" id="ARBA00022989"/>
    </source>
</evidence>
<sequence length="283" mass="31647">MKTKKRILITIAHLFLAVLAVIWVFPIFWVIMTSFRAGKGSYSTEFIPDELTLGNYVKLFTDTGVFDFPRMFMNTFIIAAATCILATFFLISIAYAMSRMRFKMRKPYLNIALILGMFPGFMSMIAVYYILKGMGLTDGGLKLIALILVYSGGANLLSFYVAKGFFDTIPKGIDEAAYIDGATKWDVFTRITLPLSKPILVYTLLTSFIAPWTDFIFAKVIVGSDAKYYTVSVGLFQMLAKENIYQWYTCFAAGAVCVSIPIAILFIYVQRFYADGLSGAVKG</sequence>
<dbReference type="EMBL" id="DXFA01000007">
    <property type="protein sequence ID" value="HIX47456.1"/>
    <property type="molecule type" value="Genomic_DNA"/>
</dbReference>
<dbReference type="PANTHER" id="PTHR32243:SF50">
    <property type="entry name" value="MALTOSE_MALTODEXTRIN TRANSPORT SYSTEM PERMEASE PROTEIN MALG"/>
    <property type="match status" value="1"/>
</dbReference>
<feature type="transmembrane region" description="Helical" evidence="9">
    <location>
        <begin position="143"/>
        <end position="162"/>
    </location>
</feature>
<evidence type="ECO:0000256" key="5">
    <source>
        <dbReference type="ARBA" id="ARBA00022597"/>
    </source>
</evidence>
<dbReference type="InterPro" id="IPR050901">
    <property type="entry name" value="BP-dep_ABC_trans_perm"/>
</dbReference>
<dbReference type="InterPro" id="IPR035906">
    <property type="entry name" value="MetI-like_sf"/>
</dbReference>
<dbReference type="Pfam" id="PF00528">
    <property type="entry name" value="BPD_transp_1"/>
    <property type="match status" value="1"/>
</dbReference>
<evidence type="ECO:0000256" key="1">
    <source>
        <dbReference type="ARBA" id="ARBA00004651"/>
    </source>
</evidence>
<dbReference type="PANTHER" id="PTHR32243">
    <property type="entry name" value="MALTOSE TRANSPORT SYSTEM PERMEASE-RELATED"/>
    <property type="match status" value="1"/>
</dbReference>
<dbReference type="Proteomes" id="UP000824243">
    <property type="component" value="Unassembled WGS sequence"/>
</dbReference>
<evidence type="ECO:0000256" key="3">
    <source>
        <dbReference type="ARBA" id="ARBA00022448"/>
    </source>
</evidence>
<feature type="domain" description="ABC transmembrane type-1" evidence="10">
    <location>
        <begin position="72"/>
        <end position="269"/>
    </location>
</feature>
<proteinExistence type="inferred from homology"/>
<evidence type="ECO:0000313" key="11">
    <source>
        <dbReference type="EMBL" id="HIX47456.1"/>
    </source>
</evidence>
<organism evidence="11 12">
    <name type="scientific">Candidatus Mediterraneibacter caccavium</name>
    <dbReference type="NCBI Taxonomy" id="2838661"/>
    <lineage>
        <taxon>Bacteria</taxon>
        <taxon>Bacillati</taxon>
        <taxon>Bacillota</taxon>
        <taxon>Clostridia</taxon>
        <taxon>Lachnospirales</taxon>
        <taxon>Lachnospiraceae</taxon>
        <taxon>Mediterraneibacter</taxon>
    </lineage>
</organism>
<evidence type="ECO:0000256" key="2">
    <source>
        <dbReference type="ARBA" id="ARBA00009047"/>
    </source>
</evidence>
<dbReference type="InterPro" id="IPR000515">
    <property type="entry name" value="MetI-like"/>
</dbReference>
<keyword evidence="6 9" id="KW-0812">Transmembrane</keyword>
<reference evidence="11" key="2">
    <citation type="submission" date="2021-04" db="EMBL/GenBank/DDBJ databases">
        <authorList>
            <person name="Gilroy R."/>
        </authorList>
    </citation>
    <scope>NUCLEOTIDE SEQUENCE</scope>
    <source>
        <strain evidence="11">ChiSjej5B23-15282</strain>
    </source>
</reference>
<dbReference type="AlphaFoldDB" id="A0A9D2ASI5"/>
<evidence type="ECO:0000256" key="9">
    <source>
        <dbReference type="RuleBase" id="RU363032"/>
    </source>
</evidence>
<feature type="transmembrane region" description="Helical" evidence="9">
    <location>
        <begin position="244"/>
        <end position="269"/>
    </location>
</feature>
<dbReference type="SUPFAM" id="SSF161098">
    <property type="entry name" value="MetI-like"/>
    <property type="match status" value="1"/>
</dbReference>
<gene>
    <name evidence="11" type="ORF">H9981_00290</name>
</gene>
<keyword evidence="3 9" id="KW-0813">Transport</keyword>
<feature type="transmembrane region" description="Helical" evidence="9">
    <location>
        <begin position="76"/>
        <end position="96"/>
    </location>
</feature>
<comment type="similarity">
    <text evidence="2">Belongs to the binding-protein-dependent transport system permease family. MalFG subfamily.</text>
</comment>
<protein>
    <submittedName>
        <fullName evidence="11">Sugar ABC transporter permease</fullName>
    </submittedName>
</protein>